<sequence length="242" mass="25590">MAEIHATQLFEFKNTFIENLHTLPDGSILLTTFGSGDLWALNPDASPATIRKVATLDGSTGLSGIASLGNGLYAVSGGEHSLFKFTKGSMKVYVVSVAGEGQEGEVIDSIPVADTNMMNGMASLPSRPYVVFSADSIGGRILQIDTRARKVSVALEDAALGPGSDAVVPLGVNGLRIEGNYVYFTNSAQGTFGRFPIDNNGKNTGSVEIISRLDKPASITYSGPKKKTSNTIFTPKLINFDH</sequence>
<gene>
    <name evidence="1" type="ORF">F4820DRAFT_440672</name>
</gene>
<organism evidence="1 2">
    <name type="scientific">Hypoxylon rubiginosum</name>
    <dbReference type="NCBI Taxonomy" id="110542"/>
    <lineage>
        <taxon>Eukaryota</taxon>
        <taxon>Fungi</taxon>
        <taxon>Dikarya</taxon>
        <taxon>Ascomycota</taxon>
        <taxon>Pezizomycotina</taxon>
        <taxon>Sordariomycetes</taxon>
        <taxon>Xylariomycetidae</taxon>
        <taxon>Xylariales</taxon>
        <taxon>Hypoxylaceae</taxon>
        <taxon>Hypoxylon</taxon>
    </lineage>
</organism>
<proteinExistence type="predicted"/>
<evidence type="ECO:0000313" key="1">
    <source>
        <dbReference type="EMBL" id="KAI4859136.1"/>
    </source>
</evidence>
<keyword evidence="2" id="KW-1185">Reference proteome</keyword>
<protein>
    <submittedName>
        <fullName evidence="1">Uncharacterized protein</fullName>
    </submittedName>
</protein>
<comment type="caution">
    <text evidence="1">The sequence shown here is derived from an EMBL/GenBank/DDBJ whole genome shotgun (WGS) entry which is preliminary data.</text>
</comment>
<dbReference type="Proteomes" id="UP001497700">
    <property type="component" value="Unassembled WGS sequence"/>
</dbReference>
<evidence type="ECO:0000313" key="2">
    <source>
        <dbReference type="Proteomes" id="UP001497700"/>
    </source>
</evidence>
<accession>A0ACB9YJ41</accession>
<name>A0ACB9YJ41_9PEZI</name>
<dbReference type="EMBL" id="MU393654">
    <property type="protein sequence ID" value="KAI4859136.1"/>
    <property type="molecule type" value="Genomic_DNA"/>
</dbReference>
<reference evidence="1 2" key="1">
    <citation type="journal article" date="2022" name="New Phytol.">
        <title>Ecological generalism drives hyperdiversity of secondary metabolite gene clusters in xylarialean endophytes.</title>
        <authorList>
            <person name="Franco M.E.E."/>
            <person name="Wisecaver J.H."/>
            <person name="Arnold A.E."/>
            <person name="Ju Y.M."/>
            <person name="Slot J.C."/>
            <person name="Ahrendt S."/>
            <person name="Moore L.P."/>
            <person name="Eastman K.E."/>
            <person name="Scott K."/>
            <person name="Konkel Z."/>
            <person name="Mondo S.J."/>
            <person name="Kuo A."/>
            <person name="Hayes R.D."/>
            <person name="Haridas S."/>
            <person name="Andreopoulos B."/>
            <person name="Riley R."/>
            <person name="LaButti K."/>
            <person name="Pangilinan J."/>
            <person name="Lipzen A."/>
            <person name="Amirebrahimi M."/>
            <person name="Yan J."/>
            <person name="Adam C."/>
            <person name="Keymanesh K."/>
            <person name="Ng V."/>
            <person name="Louie K."/>
            <person name="Northen T."/>
            <person name="Drula E."/>
            <person name="Henrissat B."/>
            <person name="Hsieh H.M."/>
            <person name="Youens-Clark K."/>
            <person name="Lutzoni F."/>
            <person name="Miadlikowska J."/>
            <person name="Eastwood D.C."/>
            <person name="Hamelin R.C."/>
            <person name="Grigoriev I.V."/>
            <person name="U'Ren J.M."/>
        </authorList>
    </citation>
    <scope>NUCLEOTIDE SEQUENCE [LARGE SCALE GENOMIC DNA]</scope>
    <source>
        <strain evidence="1 2">CBS 119005</strain>
    </source>
</reference>